<evidence type="ECO:0000313" key="1">
    <source>
        <dbReference type="EMBL" id="GHE80291.1"/>
    </source>
</evidence>
<reference evidence="1" key="2">
    <citation type="submission" date="2020-09" db="EMBL/GenBank/DDBJ databases">
        <authorList>
            <person name="Sun Q."/>
            <person name="Ohkuma M."/>
        </authorList>
    </citation>
    <scope>NUCLEOTIDE SEQUENCE</scope>
    <source>
        <strain evidence="1">JCM 3302</strain>
    </source>
</reference>
<dbReference type="Pfam" id="PF03864">
    <property type="entry name" value="Phage_cap_E"/>
    <property type="match status" value="1"/>
</dbReference>
<protein>
    <recommendedName>
        <fullName evidence="3">Major capsid protein E</fullName>
    </recommendedName>
</protein>
<comment type="caution">
    <text evidence="1">The sequence shown here is derived from an EMBL/GenBank/DDBJ whole genome shotgun (WGS) entry which is preliminary data.</text>
</comment>
<evidence type="ECO:0000313" key="2">
    <source>
        <dbReference type="Proteomes" id="UP000641386"/>
    </source>
</evidence>
<dbReference type="Gene3D" id="3.15.30.10">
    <property type="entry name" value="putative capsid protein of prophage domain like"/>
    <property type="match status" value="1"/>
</dbReference>
<keyword evidence="2" id="KW-1185">Reference proteome</keyword>
<sequence>MSVQDLIKDITTADLTTFARYIPSPADFLLTHTVFAKVSVQDVMWRIKNTGRYVNAAKYRSFDASVPFADRQAWQTSTQGMLPALGQKLLVGEVELLLQEAARGQDASRLEQLLYDDVERHVEAINSRLELAAGDVLTDGKFSLSGENGLTLDVDFGVPAANMPTAPKVWSDPTSDPIADELGWISYLDGISAPLPVEVMTSRRVYSYLAGNNAYRAAYYGSVNPSTTPTASLTPQQINVVRDNYSLPPITLYKGQVRVDGVSTKCLPDDRWVMLPPDRVKWGQTLYGTTAESLVLSRGGNPQITREDAPGLIITRGGQDDPVQLWTKGAAVAMPILYSPDCHITAKVL</sequence>
<dbReference type="AlphaFoldDB" id="A0A919DTZ4"/>
<dbReference type="Proteomes" id="UP000641386">
    <property type="component" value="Unassembled WGS sequence"/>
</dbReference>
<proteinExistence type="predicted"/>
<reference evidence="1" key="1">
    <citation type="journal article" date="2014" name="Int. J. Syst. Evol. Microbiol.">
        <title>Complete genome sequence of Corynebacterium casei LMG S-19264T (=DSM 44701T), isolated from a smear-ripened cheese.</title>
        <authorList>
            <consortium name="US DOE Joint Genome Institute (JGI-PGF)"/>
            <person name="Walter F."/>
            <person name="Albersmeier A."/>
            <person name="Kalinowski J."/>
            <person name="Ruckert C."/>
        </authorList>
    </citation>
    <scope>NUCLEOTIDE SEQUENCE</scope>
    <source>
        <strain evidence="1">JCM 3302</strain>
    </source>
</reference>
<dbReference type="RefSeq" id="WP_189902043.1">
    <property type="nucleotide sequence ID" value="NZ_BNBC01000017.1"/>
</dbReference>
<dbReference type="EMBL" id="BNBC01000017">
    <property type="protein sequence ID" value="GHE80291.1"/>
    <property type="molecule type" value="Genomic_DNA"/>
</dbReference>
<gene>
    <name evidence="1" type="ORF">GCM10014715_39630</name>
</gene>
<dbReference type="InterPro" id="IPR005564">
    <property type="entry name" value="Major_capsid_GpE"/>
</dbReference>
<organism evidence="1 2">
    <name type="scientific">Streptomyces spiralis</name>
    <dbReference type="NCBI Taxonomy" id="66376"/>
    <lineage>
        <taxon>Bacteria</taxon>
        <taxon>Bacillati</taxon>
        <taxon>Actinomycetota</taxon>
        <taxon>Actinomycetes</taxon>
        <taxon>Kitasatosporales</taxon>
        <taxon>Streptomycetaceae</taxon>
        <taxon>Streptomyces</taxon>
    </lineage>
</organism>
<accession>A0A919DTZ4</accession>
<evidence type="ECO:0008006" key="3">
    <source>
        <dbReference type="Google" id="ProtNLM"/>
    </source>
</evidence>
<name>A0A919DTZ4_9ACTN</name>